<dbReference type="GO" id="GO:0005524">
    <property type="term" value="F:ATP binding"/>
    <property type="evidence" value="ECO:0007669"/>
    <property type="project" value="UniProtKB-KW"/>
</dbReference>
<dbReference type="InterPro" id="IPR011009">
    <property type="entry name" value="Kinase-like_dom_sf"/>
</dbReference>
<evidence type="ECO:0000259" key="6">
    <source>
        <dbReference type="PROSITE" id="PS50011"/>
    </source>
</evidence>
<evidence type="ECO:0000256" key="1">
    <source>
        <dbReference type="ARBA" id="ARBA00022527"/>
    </source>
</evidence>
<protein>
    <submittedName>
        <fullName evidence="7">MAP kinase</fullName>
    </submittedName>
</protein>
<dbReference type="EMBL" id="VXIT01000013">
    <property type="protein sequence ID" value="KAA6408446.1"/>
    <property type="molecule type" value="Genomic_DNA"/>
</dbReference>
<gene>
    <name evidence="7" type="ORF">FRX48_07528</name>
</gene>
<evidence type="ECO:0000313" key="7">
    <source>
        <dbReference type="EMBL" id="KAA6408446.1"/>
    </source>
</evidence>
<dbReference type="InterPro" id="IPR000719">
    <property type="entry name" value="Prot_kinase_dom"/>
</dbReference>
<dbReference type="Proteomes" id="UP000324767">
    <property type="component" value="Unassembled WGS sequence"/>
</dbReference>
<keyword evidence="5" id="KW-0067">ATP-binding</keyword>
<dbReference type="PROSITE" id="PS00108">
    <property type="entry name" value="PROTEIN_KINASE_ST"/>
    <property type="match status" value="1"/>
</dbReference>
<dbReference type="OrthoDB" id="5979581at2759"/>
<feature type="domain" description="Protein kinase" evidence="6">
    <location>
        <begin position="1"/>
        <end position="172"/>
    </location>
</feature>
<reference evidence="7 8" key="1">
    <citation type="submission" date="2019-09" db="EMBL/GenBank/DDBJ databases">
        <title>The hologenome of the rock-dwelling lichen Lasallia pustulata.</title>
        <authorList>
            <person name="Greshake Tzovaras B."/>
            <person name="Segers F."/>
            <person name="Bicker A."/>
            <person name="Dal Grande F."/>
            <person name="Otte J."/>
            <person name="Hankeln T."/>
            <person name="Schmitt I."/>
            <person name="Ebersberger I."/>
        </authorList>
    </citation>
    <scope>NUCLEOTIDE SEQUENCE [LARGE SCALE GENOMIC DNA]</scope>
    <source>
        <strain evidence="7">A1-1</strain>
    </source>
</reference>
<dbReference type="Pfam" id="PF00069">
    <property type="entry name" value="Pkinase"/>
    <property type="match status" value="2"/>
</dbReference>
<evidence type="ECO:0000256" key="3">
    <source>
        <dbReference type="ARBA" id="ARBA00022741"/>
    </source>
</evidence>
<accession>A0A5M8PHW7</accession>
<name>A0A5M8PHW7_9LECA</name>
<dbReference type="AlphaFoldDB" id="A0A5M8PHW7"/>
<dbReference type="InterPro" id="IPR008271">
    <property type="entry name" value="Ser/Thr_kinase_AS"/>
</dbReference>
<dbReference type="PANTHER" id="PTHR45646">
    <property type="entry name" value="SERINE/THREONINE-PROTEIN KINASE DOA-RELATED"/>
    <property type="match status" value="1"/>
</dbReference>
<evidence type="ECO:0000313" key="8">
    <source>
        <dbReference type="Proteomes" id="UP000324767"/>
    </source>
</evidence>
<sequence>MKELARQLLQGLDFLHRECGIIHTDLKPSNILFELDNSEAVVSRYLENTSVRTSLSKRTQLQDINAGSEKSASPTPLSEAIITPLLSESDDFHVRTIDFGVSSWVHQHLTEQIQSPHLRAPEVTLGAPWSTGVDIWSLGCLIIEFVKGHLSFPGPHPEMESGQQRTTGSHNS</sequence>
<organism evidence="7 8">
    <name type="scientific">Lasallia pustulata</name>
    <dbReference type="NCBI Taxonomy" id="136370"/>
    <lineage>
        <taxon>Eukaryota</taxon>
        <taxon>Fungi</taxon>
        <taxon>Dikarya</taxon>
        <taxon>Ascomycota</taxon>
        <taxon>Pezizomycotina</taxon>
        <taxon>Lecanoromycetes</taxon>
        <taxon>OSLEUM clade</taxon>
        <taxon>Umbilicariomycetidae</taxon>
        <taxon>Umbilicariales</taxon>
        <taxon>Umbilicariaceae</taxon>
        <taxon>Lasallia</taxon>
    </lineage>
</organism>
<evidence type="ECO:0000256" key="5">
    <source>
        <dbReference type="ARBA" id="ARBA00022840"/>
    </source>
</evidence>
<comment type="caution">
    <text evidence="7">The sequence shown here is derived from an EMBL/GenBank/DDBJ whole genome shotgun (WGS) entry which is preliminary data.</text>
</comment>
<proteinExistence type="predicted"/>
<keyword evidence="1" id="KW-0723">Serine/threonine-protein kinase</keyword>
<keyword evidence="4 7" id="KW-0418">Kinase</keyword>
<evidence type="ECO:0000256" key="4">
    <source>
        <dbReference type="ARBA" id="ARBA00022777"/>
    </source>
</evidence>
<keyword evidence="3" id="KW-0547">Nucleotide-binding</keyword>
<dbReference type="SUPFAM" id="SSF56112">
    <property type="entry name" value="Protein kinase-like (PK-like)"/>
    <property type="match status" value="1"/>
</dbReference>
<evidence type="ECO:0000256" key="2">
    <source>
        <dbReference type="ARBA" id="ARBA00022679"/>
    </source>
</evidence>
<dbReference type="InterPro" id="IPR051175">
    <property type="entry name" value="CLK_kinases"/>
</dbReference>
<dbReference type="GO" id="GO:0004674">
    <property type="term" value="F:protein serine/threonine kinase activity"/>
    <property type="evidence" value="ECO:0007669"/>
    <property type="project" value="UniProtKB-KW"/>
</dbReference>
<dbReference type="Gene3D" id="1.10.510.10">
    <property type="entry name" value="Transferase(Phosphotransferase) domain 1"/>
    <property type="match status" value="1"/>
</dbReference>
<dbReference type="PROSITE" id="PS50011">
    <property type="entry name" value="PROTEIN_KINASE_DOM"/>
    <property type="match status" value="1"/>
</dbReference>
<keyword evidence="2" id="KW-0808">Transferase</keyword>